<dbReference type="OrthoDB" id="3934656at2759"/>
<evidence type="ECO:0000313" key="8">
    <source>
        <dbReference type="Proteomes" id="UP000572817"/>
    </source>
</evidence>
<dbReference type="GO" id="GO:0020037">
    <property type="term" value="F:heme binding"/>
    <property type="evidence" value="ECO:0007669"/>
    <property type="project" value="InterPro"/>
</dbReference>
<dbReference type="InterPro" id="IPR002401">
    <property type="entry name" value="Cyt_P450_E_grp-I"/>
</dbReference>
<protein>
    <submittedName>
        <fullName evidence="7">Cytochrome P450</fullName>
    </submittedName>
</protein>
<dbReference type="EMBL" id="WWBZ02000073">
    <property type="protein sequence ID" value="KAF4302496.1"/>
    <property type="molecule type" value="Genomic_DNA"/>
</dbReference>
<dbReference type="InterPro" id="IPR017972">
    <property type="entry name" value="Cyt_P450_CS"/>
</dbReference>
<feature type="binding site" description="axial binding residue" evidence="5">
    <location>
        <position position="289"/>
    </location>
    <ligand>
        <name>heme</name>
        <dbReference type="ChEBI" id="CHEBI:30413"/>
    </ligand>
    <ligandPart>
        <name>Fe</name>
        <dbReference type="ChEBI" id="CHEBI:18248"/>
    </ligandPart>
</feature>
<dbReference type="PRINTS" id="PR00463">
    <property type="entry name" value="EP450I"/>
</dbReference>
<dbReference type="PANTHER" id="PTHR24305:SF232">
    <property type="entry name" value="P450, PUTATIVE (EUROFUNG)-RELATED"/>
    <property type="match status" value="1"/>
</dbReference>
<dbReference type="PROSITE" id="PS00086">
    <property type="entry name" value="CYTOCHROME_P450"/>
    <property type="match status" value="1"/>
</dbReference>
<dbReference type="InterPro" id="IPR050121">
    <property type="entry name" value="Cytochrome_P450_monoxygenase"/>
</dbReference>
<organism evidence="7 8">
    <name type="scientific">Botryosphaeria dothidea</name>
    <dbReference type="NCBI Taxonomy" id="55169"/>
    <lineage>
        <taxon>Eukaryota</taxon>
        <taxon>Fungi</taxon>
        <taxon>Dikarya</taxon>
        <taxon>Ascomycota</taxon>
        <taxon>Pezizomycotina</taxon>
        <taxon>Dothideomycetes</taxon>
        <taxon>Dothideomycetes incertae sedis</taxon>
        <taxon>Botryosphaeriales</taxon>
        <taxon>Botryosphaeriaceae</taxon>
        <taxon>Botryosphaeria</taxon>
    </lineage>
</organism>
<sequence>MAFTNAMLDLQGKTVDIGVWVQWYAFDAIGAITFGKTFGFMDKREDVHNVISGIEGGLHYAGIVGQVPLLHRFLLGNVALRKIMTRFVSDPVQIVTEMVLDSINEYDMGLTDAKERTDFLAFLRQQQRSTGTSMGTRELMNHLMNNLLAGSDTTVISLRAVFYYLLRNEQVYKKLQREIDDAHAVGKLSTVITYGESLQQLCLKEAMRMHPGVSYPLERVVPEGGAELCGAHLPAGTIVGVNPAVIHRNQDIFGEDADQFRPERWLDEEARVKEMDRHMLTFGAGVRVCIGKNISIMEMGKFVPQILRQFDLEWASSEPDWNVKTYWREPSDDRVLELFDWESWDKVA</sequence>
<dbReference type="GO" id="GO:0016705">
    <property type="term" value="F:oxidoreductase activity, acting on paired donors, with incorporation or reduction of molecular oxygen"/>
    <property type="evidence" value="ECO:0007669"/>
    <property type="project" value="InterPro"/>
</dbReference>
<evidence type="ECO:0000256" key="4">
    <source>
        <dbReference type="ARBA" id="ARBA00023004"/>
    </source>
</evidence>
<proteinExistence type="inferred from homology"/>
<keyword evidence="4 5" id="KW-0408">Iron</keyword>
<accession>A0A8H4IJU7</accession>
<gene>
    <name evidence="7" type="ORF">GTA08_BOTSDO10442</name>
</gene>
<dbReference type="InterPro" id="IPR036396">
    <property type="entry name" value="Cyt_P450_sf"/>
</dbReference>
<keyword evidence="8" id="KW-1185">Reference proteome</keyword>
<dbReference type="SUPFAM" id="SSF48264">
    <property type="entry name" value="Cytochrome P450"/>
    <property type="match status" value="1"/>
</dbReference>
<name>A0A8H4IJU7_9PEZI</name>
<dbReference type="GO" id="GO:0004497">
    <property type="term" value="F:monooxygenase activity"/>
    <property type="evidence" value="ECO:0007669"/>
    <property type="project" value="UniProtKB-KW"/>
</dbReference>
<dbReference type="Proteomes" id="UP000572817">
    <property type="component" value="Unassembled WGS sequence"/>
</dbReference>
<dbReference type="PRINTS" id="PR00385">
    <property type="entry name" value="P450"/>
</dbReference>
<comment type="similarity">
    <text evidence="2 6">Belongs to the cytochrome P450 family.</text>
</comment>
<keyword evidence="6" id="KW-0503">Monooxygenase</keyword>
<dbReference type="InterPro" id="IPR001128">
    <property type="entry name" value="Cyt_P450"/>
</dbReference>
<dbReference type="CDD" id="cd11060">
    <property type="entry name" value="CYP57A1-like"/>
    <property type="match status" value="1"/>
</dbReference>
<comment type="cofactor">
    <cofactor evidence="1 5">
        <name>heme</name>
        <dbReference type="ChEBI" id="CHEBI:30413"/>
    </cofactor>
</comment>
<evidence type="ECO:0000256" key="5">
    <source>
        <dbReference type="PIRSR" id="PIRSR602401-1"/>
    </source>
</evidence>
<evidence type="ECO:0000256" key="1">
    <source>
        <dbReference type="ARBA" id="ARBA00001971"/>
    </source>
</evidence>
<dbReference type="Pfam" id="PF00067">
    <property type="entry name" value="p450"/>
    <property type="match status" value="1"/>
</dbReference>
<evidence type="ECO:0000313" key="7">
    <source>
        <dbReference type="EMBL" id="KAF4302496.1"/>
    </source>
</evidence>
<reference evidence="7" key="1">
    <citation type="submission" date="2020-04" db="EMBL/GenBank/DDBJ databases">
        <title>Genome Assembly and Annotation of Botryosphaeria dothidea sdau 11-99, a Latent Pathogen of Apple Fruit Ring Rot in China.</title>
        <authorList>
            <person name="Yu C."/>
            <person name="Diao Y."/>
            <person name="Lu Q."/>
            <person name="Zhao J."/>
            <person name="Cui S."/>
            <person name="Peng C."/>
            <person name="He B."/>
            <person name="Liu H."/>
        </authorList>
    </citation>
    <scope>NUCLEOTIDE SEQUENCE [LARGE SCALE GENOMIC DNA]</scope>
    <source>
        <strain evidence="7">Sdau11-99</strain>
    </source>
</reference>
<evidence type="ECO:0000256" key="2">
    <source>
        <dbReference type="ARBA" id="ARBA00010617"/>
    </source>
</evidence>
<dbReference type="GO" id="GO:0005506">
    <property type="term" value="F:iron ion binding"/>
    <property type="evidence" value="ECO:0007669"/>
    <property type="project" value="InterPro"/>
</dbReference>
<evidence type="ECO:0000256" key="3">
    <source>
        <dbReference type="ARBA" id="ARBA00022723"/>
    </source>
</evidence>
<comment type="caution">
    <text evidence="7">The sequence shown here is derived from an EMBL/GenBank/DDBJ whole genome shotgun (WGS) entry which is preliminary data.</text>
</comment>
<evidence type="ECO:0000256" key="6">
    <source>
        <dbReference type="RuleBase" id="RU000461"/>
    </source>
</evidence>
<dbReference type="PANTHER" id="PTHR24305">
    <property type="entry name" value="CYTOCHROME P450"/>
    <property type="match status" value="1"/>
</dbReference>
<dbReference type="AlphaFoldDB" id="A0A8H4IJU7"/>
<keyword evidence="5 6" id="KW-0349">Heme</keyword>
<keyword evidence="3 5" id="KW-0479">Metal-binding</keyword>
<dbReference type="Gene3D" id="1.10.630.10">
    <property type="entry name" value="Cytochrome P450"/>
    <property type="match status" value="1"/>
</dbReference>
<keyword evidence="6" id="KW-0560">Oxidoreductase</keyword>